<keyword evidence="1" id="KW-0732">Signal</keyword>
<dbReference type="InterPro" id="IPR016047">
    <property type="entry name" value="M23ase_b-sheet_dom"/>
</dbReference>
<dbReference type="Gene3D" id="2.70.70.10">
    <property type="entry name" value="Glucose Permease (Domain IIA)"/>
    <property type="match status" value="1"/>
</dbReference>
<dbReference type="PANTHER" id="PTHR21666:SF270">
    <property type="entry name" value="MUREIN HYDROLASE ACTIVATOR ENVC"/>
    <property type="match status" value="1"/>
</dbReference>
<dbReference type="PANTHER" id="PTHR21666">
    <property type="entry name" value="PEPTIDASE-RELATED"/>
    <property type="match status" value="1"/>
</dbReference>
<evidence type="ECO:0000313" key="4">
    <source>
        <dbReference type="Proteomes" id="UP000518300"/>
    </source>
</evidence>
<comment type="caution">
    <text evidence="3">The sequence shown here is derived from an EMBL/GenBank/DDBJ whole genome shotgun (WGS) entry which is preliminary data.</text>
</comment>
<name>A0A848L9F8_9BACT</name>
<dbReference type="RefSeq" id="WP_169344502.1">
    <property type="nucleotide sequence ID" value="NZ_JABBJJ010000034.1"/>
</dbReference>
<accession>A0A848L9F8</accession>
<feature type="domain" description="M23ase beta-sheet core" evidence="2">
    <location>
        <begin position="80"/>
        <end position="167"/>
    </location>
</feature>
<dbReference type="InterPro" id="IPR011055">
    <property type="entry name" value="Dup_hybrid_motif"/>
</dbReference>
<dbReference type="Proteomes" id="UP000518300">
    <property type="component" value="Unassembled WGS sequence"/>
</dbReference>
<feature type="signal peptide" evidence="1">
    <location>
        <begin position="1"/>
        <end position="32"/>
    </location>
</feature>
<keyword evidence="4" id="KW-1185">Reference proteome</keyword>
<proteinExistence type="predicted"/>
<evidence type="ECO:0000313" key="3">
    <source>
        <dbReference type="EMBL" id="NMO15207.1"/>
    </source>
</evidence>
<dbReference type="EMBL" id="JABBJJ010000034">
    <property type="protein sequence ID" value="NMO15207.1"/>
    <property type="molecule type" value="Genomic_DNA"/>
</dbReference>
<dbReference type="CDD" id="cd12797">
    <property type="entry name" value="M23_peptidase"/>
    <property type="match status" value="1"/>
</dbReference>
<dbReference type="GO" id="GO:0004222">
    <property type="term" value="F:metalloendopeptidase activity"/>
    <property type="evidence" value="ECO:0007669"/>
    <property type="project" value="TreeGrafter"/>
</dbReference>
<reference evidence="3 4" key="1">
    <citation type="submission" date="2020-04" db="EMBL/GenBank/DDBJ databases">
        <title>Draft genome of Pyxidicoccus fallax type strain.</title>
        <authorList>
            <person name="Whitworth D.E."/>
        </authorList>
    </citation>
    <scope>NUCLEOTIDE SEQUENCE [LARGE SCALE GENOMIC DNA]</scope>
    <source>
        <strain evidence="3 4">DSM 14698</strain>
    </source>
</reference>
<evidence type="ECO:0000259" key="2">
    <source>
        <dbReference type="Pfam" id="PF01551"/>
    </source>
</evidence>
<dbReference type="Pfam" id="PF01551">
    <property type="entry name" value="Peptidase_M23"/>
    <property type="match status" value="1"/>
</dbReference>
<gene>
    <name evidence="3" type="ORF">HG543_10110</name>
</gene>
<sequence>MKLFLVSRAMCRGVLTALSLLMLTLHAPAAHAQACTVDCSTPGCINQAEGFPMRTPWTFTSSVSIGRAYGSGWHCAKDYYSLDFYLPLGTPVYPVAPGRIFQKGTGTAGYGNYVMVDHQNGYQSLYAHLRDPVTLENGRLVGTHEVIGYVGSTGTNEVHLHLTLYQGAQWPGDANAVGVVPETMRDCLLNGSSTCSGLVTGNTVTRTSACDTQSQCAQCILSVRNDILRNYRTWGWDPKCQNWDAIVTNWCGPTMDASSCTAIRNNQCQSLCTTWAPPVLQNGNIEATSASQHGFINSWGPRGAWAFHTSYPKPNNGDLGSKFGYYSAGTTETVGQLLSARFVANTRYVFSSRASGGLDNLGRIPYQIGYASVDNNLGSFVLLNSQTVNIDNVTGWVQTQGVSYTTPFSGGPIGKQIIVRLGDGSAGGASDIWFDNFTLTTSAP</sequence>
<dbReference type="InterPro" id="IPR050570">
    <property type="entry name" value="Cell_wall_metabolism_enzyme"/>
</dbReference>
<feature type="chain" id="PRO_5032599822" evidence="1">
    <location>
        <begin position="33"/>
        <end position="444"/>
    </location>
</feature>
<dbReference type="SUPFAM" id="SSF51261">
    <property type="entry name" value="Duplicated hybrid motif"/>
    <property type="match status" value="1"/>
</dbReference>
<evidence type="ECO:0000256" key="1">
    <source>
        <dbReference type="SAM" id="SignalP"/>
    </source>
</evidence>
<protein>
    <submittedName>
        <fullName evidence="3">M23 family metallopeptidase</fullName>
    </submittedName>
</protein>
<organism evidence="3 4">
    <name type="scientific">Pyxidicoccus fallax</name>
    <dbReference type="NCBI Taxonomy" id="394095"/>
    <lineage>
        <taxon>Bacteria</taxon>
        <taxon>Pseudomonadati</taxon>
        <taxon>Myxococcota</taxon>
        <taxon>Myxococcia</taxon>
        <taxon>Myxococcales</taxon>
        <taxon>Cystobacterineae</taxon>
        <taxon>Myxococcaceae</taxon>
        <taxon>Pyxidicoccus</taxon>
    </lineage>
</organism>
<dbReference type="AlphaFoldDB" id="A0A848L9F8"/>